<evidence type="ECO:0000313" key="3">
    <source>
        <dbReference type="EMBL" id="OGG60125.1"/>
    </source>
</evidence>
<gene>
    <name evidence="3" type="ORF">A2765_00980</name>
</gene>
<feature type="transmembrane region" description="Helical" evidence="1">
    <location>
        <begin position="60"/>
        <end position="81"/>
    </location>
</feature>
<feature type="transmembrane region" description="Helical" evidence="1">
    <location>
        <begin position="183"/>
        <end position="201"/>
    </location>
</feature>
<keyword evidence="1" id="KW-0812">Transmembrane</keyword>
<keyword evidence="1" id="KW-0472">Membrane</keyword>
<organism evidence="3 4">
    <name type="scientific">Candidatus Kaiserbacteria bacterium RIFCSPHIGHO2_01_FULL_56_24</name>
    <dbReference type="NCBI Taxonomy" id="1798487"/>
    <lineage>
        <taxon>Bacteria</taxon>
        <taxon>Candidatus Kaiseribacteriota</taxon>
    </lineage>
</organism>
<feature type="transmembrane region" description="Helical" evidence="1">
    <location>
        <begin position="128"/>
        <end position="152"/>
    </location>
</feature>
<dbReference type="EMBL" id="MFLA01000013">
    <property type="protein sequence ID" value="OGG60125.1"/>
    <property type="molecule type" value="Genomic_DNA"/>
</dbReference>
<proteinExistence type="predicted"/>
<name>A0A1F6DFC7_9BACT</name>
<evidence type="ECO:0000259" key="2">
    <source>
        <dbReference type="Pfam" id="PF14360"/>
    </source>
</evidence>
<reference evidence="3 4" key="1">
    <citation type="journal article" date="2016" name="Nat. Commun.">
        <title>Thousands of microbial genomes shed light on interconnected biogeochemical processes in an aquifer system.</title>
        <authorList>
            <person name="Anantharaman K."/>
            <person name="Brown C.T."/>
            <person name="Hug L.A."/>
            <person name="Sharon I."/>
            <person name="Castelle C.J."/>
            <person name="Probst A.J."/>
            <person name="Thomas B.C."/>
            <person name="Singh A."/>
            <person name="Wilkins M.J."/>
            <person name="Karaoz U."/>
            <person name="Brodie E.L."/>
            <person name="Williams K.H."/>
            <person name="Hubbard S.S."/>
            <person name="Banfield J.F."/>
        </authorList>
    </citation>
    <scope>NUCLEOTIDE SEQUENCE [LARGE SCALE GENOMIC DNA]</scope>
</reference>
<dbReference type="InterPro" id="IPR025749">
    <property type="entry name" value="Sphingomyelin_synth-like_dom"/>
</dbReference>
<accession>A0A1F6DFC7</accession>
<feature type="transmembrane region" description="Helical" evidence="1">
    <location>
        <begin position="21"/>
        <end position="40"/>
    </location>
</feature>
<keyword evidence="1" id="KW-1133">Transmembrane helix</keyword>
<sequence length="219" mass="24701">MDILRRLGRYMRDREFRLATLKATALFCIGIILNTFGSIYATERASNYVSDLILSNTRVYHLDGLFVYGALFVIMFAFAILVRDPKTIPFTLASIGLFYLTRSVFISLTHLGPFPTHADLELGMLLNLVFGGGDYFFSGHTGAPFLLALLFWRDTILRYLFLISSGVLGVVVLLTHLHYSIDVLSAFFITYGIYHMALWLFPKEARLFHEGIPGLSGPQ</sequence>
<dbReference type="Proteomes" id="UP000176377">
    <property type="component" value="Unassembled WGS sequence"/>
</dbReference>
<dbReference type="AlphaFoldDB" id="A0A1F6DFC7"/>
<feature type="transmembrane region" description="Helical" evidence="1">
    <location>
        <begin position="88"/>
        <end position="108"/>
    </location>
</feature>
<evidence type="ECO:0000256" key="1">
    <source>
        <dbReference type="SAM" id="Phobius"/>
    </source>
</evidence>
<dbReference type="Pfam" id="PF14360">
    <property type="entry name" value="PAP2_C"/>
    <property type="match status" value="1"/>
</dbReference>
<comment type="caution">
    <text evidence="3">The sequence shown here is derived from an EMBL/GenBank/DDBJ whole genome shotgun (WGS) entry which is preliminary data.</text>
</comment>
<evidence type="ECO:0000313" key="4">
    <source>
        <dbReference type="Proteomes" id="UP000176377"/>
    </source>
</evidence>
<protein>
    <recommendedName>
        <fullName evidence="2">Sphingomyelin synthase-like domain-containing protein</fullName>
    </recommendedName>
</protein>
<feature type="domain" description="Sphingomyelin synthase-like" evidence="2">
    <location>
        <begin position="133"/>
        <end position="195"/>
    </location>
</feature>
<feature type="transmembrane region" description="Helical" evidence="1">
    <location>
        <begin position="159"/>
        <end position="177"/>
    </location>
</feature>